<protein>
    <submittedName>
        <fullName evidence="2">Glycosyltransferase</fullName>
        <ecNumber evidence="2">2.4.-.-</ecNumber>
    </submittedName>
</protein>
<dbReference type="Gene3D" id="3.90.550.10">
    <property type="entry name" value="Spore Coat Polysaccharide Biosynthesis Protein SpsA, Chain A"/>
    <property type="match status" value="1"/>
</dbReference>
<dbReference type="Gene3D" id="1.25.40.10">
    <property type="entry name" value="Tetratricopeptide repeat domain"/>
    <property type="match status" value="1"/>
</dbReference>
<dbReference type="GO" id="GO:0016757">
    <property type="term" value="F:glycosyltransferase activity"/>
    <property type="evidence" value="ECO:0007669"/>
    <property type="project" value="UniProtKB-KW"/>
</dbReference>
<proteinExistence type="predicted"/>
<dbReference type="PANTHER" id="PTHR43630">
    <property type="entry name" value="POLY-BETA-1,6-N-ACETYL-D-GLUCOSAMINE SYNTHASE"/>
    <property type="match status" value="1"/>
</dbReference>
<dbReference type="EC" id="2.4.-.-" evidence="2"/>
<dbReference type="InterPro" id="IPR019734">
    <property type="entry name" value="TPR_rpt"/>
</dbReference>
<dbReference type="CDD" id="cd02511">
    <property type="entry name" value="Beta4Glucosyltransferase"/>
    <property type="match status" value="1"/>
</dbReference>
<keyword evidence="2" id="KW-0328">Glycosyltransferase</keyword>
<dbReference type="EMBL" id="JBBMFD010000034">
    <property type="protein sequence ID" value="MEQ2441672.1"/>
    <property type="molecule type" value="Genomic_DNA"/>
</dbReference>
<keyword evidence="2" id="KW-0808">Transferase</keyword>
<dbReference type="InterPro" id="IPR001173">
    <property type="entry name" value="Glyco_trans_2-like"/>
</dbReference>
<name>A0ABV1E300_9FIRM</name>
<dbReference type="Pfam" id="PF00535">
    <property type="entry name" value="Glycos_transf_2"/>
    <property type="match status" value="1"/>
</dbReference>
<dbReference type="Proteomes" id="UP001489509">
    <property type="component" value="Unassembled WGS sequence"/>
</dbReference>
<dbReference type="SMART" id="SM00028">
    <property type="entry name" value="TPR"/>
    <property type="match status" value="3"/>
</dbReference>
<evidence type="ECO:0000313" key="3">
    <source>
        <dbReference type="Proteomes" id="UP001489509"/>
    </source>
</evidence>
<dbReference type="PANTHER" id="PTHR43630:SF2">
    <property type="entry name" value="GLYCOSYLTRANSFERASE"/>
    <property type="match status" value="1"/>
</dbReference>
<accession>A0ABV1E300</accession>
<keyword evidence="3" id="KW-1185">Reference proteome</keyword>
<feature type="domain" description="Glycosyltransferase 2-like" evidence="1">
    <location>
        <begin position="5"/>
        <end position="90"/>
    </location>
</feature>
<dbReference type="SUPFAM" id="SSF48452">
    <property type="entry name" value="TPR-like"/>
    <property type="match status" value="1"/>
</dbReference>
<dbReference type="RefSeq" id="WP_349220905.1">
    <property type="nucleotide sequence ID" value="NZ_JBBMFD010000034.1"/>
</dbReference>
<reference evidence="2 3" key="1">
    <citation type="submission" date="2024-03" db="EMBL/GenBank/DDBJ databases">
        <title>Human intestinal bacterial collection.</title>
        <authorList>
            <person name="Pauvert C."/>
            <person name="Hitch T.C.A."/>
            <person name="Clavel T."/>
        </authorList>
    </citation>
    <scope>NUCLEOTIDE SEQUENCE [LARGE SCALE GENOMIC DNA]</scope>
    <source>
        <strain evidence="2 3">CLA-JM-H44</strain>
    </source>
</reference>
<evidence type="ECO:0000313" key="2">
    <source>
        <dbReference type="EMBL" id="MEQ2441672.1"/>
    </source>
</evidence>
<organism evidence="2 3">
    <name type="scientific">Solibaculum intestinale</name>
    <dbReference type="NCBI Taxonomy" id="3133165"/>
    <lineage>
        <taxon>Bacteria</taxon>
        <taxon>Bacillati</taxon>
        <taxon>Bacillota</taxon>
        <taxon>Clostridia</taxon>
        <taxon>Eubacteriales</taxon>
        <taxon>Oscillospiraceae</taxon>
        <taxon>Solibaculum</taxon>
    </lineage>
</organism>
<dbReference type="InterPro" id="IPR029044">
    <property type="entry name" value="Nucleotide-diphossugar_trans"/>
</dbReference>
<evidence type="ECO:0000259" key="1">
    <source>
        <dbReference type="Pfam" id="PF00535"/>
    </source>
</evidence>
<comment type="caution">
    <text evidence="2">The sequence shown here is derived from an EMBL/GenBank/DDBJ whole genome shotgun (WGS) entry which is preliminary data.</text>
</comment>
<dbReference type="SUPFAM" id="SSF53448">
    <property type="entry name" value="Nucleotide-diphospho-sugar transferases"/>
    <property type="match status" value="1"/>
</dbReference>
<gene>
    <name evidence="2" type="ORF">WMO26_12615</name>
</gene>
<sequence>MITVSLCMIVKNEEDVLARCLESAKPVADEIIIVDTGSTDRTREIAREFTDNVCEFPWIDDFAAARNFSFSKATMEYCMWLDADDILLPADRDAFLTLKETLPPQTDLVMMKYHTGFDQAGKPTFSYYRERLLRNHAGYRWEGAVHEVIPPSGNLLYSDIAVTHRKTRPSDPDRNLRIFEKLVKDGVSLDPRQQFYFARELLYHERYEEAAARLTRFLDEGLGWVENQIEGCKQLSLCYYALGQPDAALQALLRSFAYDEPRAELCCDIGKHFLDRERYQPAIFWYTLAASRTRNDTSGGFVQPDCYDYIPYLQLCVCLDRMGNYQAACAYNEKAAACKPDSAACLANRRYFAETRHLSGCDAASIQA</sequence>
<dbReference type="InterPro" id="IPR011990">
    <property type="entry name" value="TPR-like_helical_dom_sf"/>
</dbReference>